<protein>
    <recommendedName>
        <fullName evidence="4">GLUG domain-containing protein</fullName>
    </recommendedName>
</protein>
<keyword evidence="3" id="KW-1185">Reference proteome</keyword>
<dbReference type="PATRIC" id="fig|693979.3.peg.438"/>
<dbReference type="CDD" id="cd13120">
    <property type="entry name" value="BF2867_like_N"/>
    <property type="match status" value="1"/>
</dbReference>
<evidence type="ECO:0000256" key="1">
    <source>
        <dbReference type="SAM" id="SignalP"/>
    </source>
</evidence>
<dbReference type="AlphaFoldDB" id="E6SUZ9"/>
<evidence type="ECO:0008006" key="4">
    <source>
        <dbReference type="Google" id="ProtNLM"/>
    </source>
</evidence>
<feature type="chain" id="PRO_5003211651" description="GLUG domain-containing protein" evidence="1">
    <location>
        <begin position="26"/>
        <end position="1169"/>
    </location>
</feature>
<proteinExistence type="predicted"/>
<keyword evidence="1" id="KW-0732">Signal</keyword>
<dbReference type="KEGG" id="bhl:Bache_0408"/>
<sequence length="1169" mass="121974">MLKLQSSLKATCMAVAALTALSCSQEDLTGKAPIGNTTINASFETPGAGTRTSVKDNGDVVWNTNDTFGLFYTTTANTTPAVAQFTTTSADGSSTTASFTGTLDDGVTTSYAVYPYQAGMQLSGATVTTTLPKEFAYTEASNGPMYADASTYSNGISFKHLAGLLKLQISSAIGSTAKKFVITADKAIAGTATANLSTTDTEPVLAVADDTNNSKTITVTLSFTADRNPTTFFIPIPVGTYATLSAKLLGESDKELYTPKEWKDVTVTRAGMLTAAFGYIKIDAGIATGKGISDAISSALPTEAPATPITNEIAVPAKIDATASDATALQVPAVQNSNVTLSLEEIPTTTATKPLVLQESGTATTTPTAAVNTVTVAIPKVTEASTAPSITITMPKTTVELDANGTEGTTYNTIIAKTATNTLVVKAGVTVEKLIIAGGNVVIYGTVKELIRDTNNNATVEVASFDAADIEKVDTPANFKFTATWDGTSKTAKRESIYTAAQLAAYQSTDIPVSTTGIGLSATITTSPTLYADIDLNNRPWVGMVLDKNQTFNGGDHTISNILVTEHILSETSKYTPEACVGLFAASKLGSIIKGVKINGFKAEGAGANAKWSGALVGLSQGAAFTDCHVENVTIESESDNSYRIGGLIGFLRNESAVPTLTNCSAKNVKIKAGFCLAGLVGSIQKKGASFVNCKTEGITLAVNAKSAALNGAFSDTTFVAPYRYWAGYMSKFIGEVNIGSNTITIDSQCSVAGGNFTKTEEASFGYSDMAKYSYSKTADAATKAAAISNAPHYSLTSGNIFLPACVDGGKVTVAGSTLTDGKDYNLFTTIQSAGWDGTSKKQPSKIDNVYQIKTAAELAYFQSKAAPTETTAGNLPATLDAKAVLCNDINLANKPWLGMVLKDQTFDGQGHTIKNLNMSQYILDQQQTTFSPQACIGLFAAVYGASTVKGITLENVSIKPVGSPKWVGSLVGYSKGNTTYTDCIVKNADISAQGKTSIRVGGLIGYIEKSAADGDPSKVTLTGCEVNKASISASYSYGGLVGSMYDSATFTNCKTSGITLALNKDATAYRGYVSKFIGDIANIAVDYKREILINSCTTDDLTDAEKTALDFGKVISQQKSSYLSGTYVGGCKWCGLVEPVAGVVASTNFTIKVDGNTLKNGVDFNVCK</sequence>
<dbReference type="Proteomes" id="UP000008630">
    <property type="component" value="Chromosome"/>
</dbReference>
<reference key="1">
    <citation type="submission" date="2010-11" db="EMBL/GenBank/DDBJ databases">
        <title>The complete genome of Bacteroides helcogenes P 36-108.</title>
        <authorList>
            <consortium name="US DOE Joint Genome Institute (JGI-PGF)"/>
            <person name="Lucas S."/>
            <person name="Copeland A."/>
            <person name="Lapidus A."/>
            <person name="Bruce D."/>
            <person name="Goodwin L."/>
            <person name="Pitluck S."/>
            <person name="Kyrpides N."/>
            <person name="Mavromatis K."/>
            <person name="Ivanova N."/>
            <person name="Zeytun A."/>
            <person name="Brettin T."/>
            <person name="Detter J.C."/>
            <person name="Tapia R."/>
            <person name="Han C."/>
            <person name="Land M."/>
            <person name="Hauser L."/>
            <person name="Markowitz V."/>
            <person name="Cheng J.-F."/>
            <person name="Hugenholtz P."/>
            <person name="Woyke T."/>
            <person name="Wu D."/>
            <person name="Gronow S."/>
            <person name="Wellnitz S."/>
            <person name="Brambilla E."/>
            <person name="Klenk H.-P."/>
            <person name="Eisen J.A."/>
        </authorList>
    </citation>
    <scope>NUCLEOTIDE SEQUENCE</scope>
    <source>
        <strain>P 36-108</strain>
    </source>
</reference>
<evidence type="ECO:0000313" key="3">
    <source>
        <dbReference type="Proteomes" id="UP000008630"/>
    </source>
</evidence>
<dbReference type="PROSITE" id="PS51257">
    <property type="entry name" value="PROKAR_LIPOPROTEIN"/>
    <property type="match status" value="1"/>
</dbReference>
<dbReference type="HOGENOM" id="CLU_274372_0_0_10"/>
<reference evidence="2 3" key="2">
    <citation type="journal article" date="2011" name="Stand. Genomic Sci.">
        <title>Complete genome sequence of Bacteroides helcogenes type strain (P 36-108).</title>
        <authorList>
            <person name="Pati A."/>
            <person name="Gronow S."/>
            <person name="Zeytun A."/>
            <person name="Lapidus A."/>
            <person name="Nolan M."/>
            <person name="Hammon N."/>
            <person name="Deshpande S."/>
            <person name="Cheng J.F."/>
            <person name="Tapia R."/>
            <person name="Han C."/>
            <person name="Goodwin L."/>
            <person name="Pitluck S."/>
            <person name="Liolios K."/>
            <person name="Pagani I."/>
            <person name="Ivanova N."/>
            <person name="Mavromatis K."/>
            <person name="Chen A."/>
            <person name="Palaniappan K."/>
            <person name="Land M."/>
            <person name="Hauser L."/>
            <person name="Chang Y.J."/>
            <person name="Jeffries C.D."/>
            <person name="Detter J.C."/>
            <person name="Brambilla E."/>
            <person name="Rohde M."/>
            <person name="Goker M."/>
            <person name="Woyke T."/>
            <person name="Bristow J."/>
            <person name="Eisen J.A."/>
            <person name="Markowitz V."/>
            <person name="Hugenholtz P."/>
            <person name="Kyrpides N.C."/>
            <person name="Klenk H.P."/>
            <person name="Lucas S."/>
        </authorList>
    </citation>
    <scope>NUCLEOTIDE SEQUENCE [LARGE SCALE GENOMIC DNA]</scope>
    <source>
        <strain evidence="3">ATCC 35417 / DSM 20613 / JCM 6297 / CCUG 15421 / P 36-108</strain>
    </source>
</reference>
<dbReference type="STRING" id="693979.Bache_0408"/>
<dbReference type="EMBL" id="CP002352">
    <property type="protein sequence ID" value="ADV42435.1"/>
    <property type="molecule type" value="Genomic_DNA"/>
</dbReference>
<dbReference type="OrthoDB" id="9760059at2"/>
<feature type="signal peptide" evidence="1">
    <location>
        <begin position="1"/>
        <end position="25"/>
    </location>
</feature>
<name>E6SUZ9_BACT6</name>
<dbReference type="eggNOG" id="ENOG502ZAWV">
    <property type="taxonomic scope" value="Bacteria"/>
</dbReference>
<gene>
    <name evidence="2" type="ordered locus">Bache_0408</name>
</gene>
<organism evidence="2 3">
    <name type="scientific">Bacteroides helcogenes (strain ATCC 35417 / DSM 20613 / JCM 6297 / CCUG 15421 / P 36-108)</name>
    <dbReference type="NCBI Taxonomy" id="693979"/>
    <lineage>
        <taxon>Bacteria</taxon>
        <taxon>Pseudomonadati</taxon>
        <taxon>Bacteroidota</taxon>
        <taxon>Bacteroidia</taxon>
        <taxon>Bacteroidales</taxon>
        <taxon>Bacteroidaceae</taxon>
        <taxon>Bacteroides</taxon>
    </lineage>
</organism>
<dbReference type="Gene3D" id="2.160.20.110">
    <property type="match status" value="2"/>
</dbReference>
<evidence type="ECO:0000313" key="2">
    <source>
        <dbReference type="EMBL" id="ADV42435.1"/>
    </source>
</evidence>
<accession>E6SUZ9</accession>
<dbReference type="RefSeq" id="WP_013546052.1">
    <property type="nucleotide sequence ID" value="NC_014933.1"/>
</dbReference>